<name>A0A1I0Q615_9FLAO</name>
<dbReference type="AlphaFoldDB" id="A0A1I0Q615"/>
<feature type="transmembrane region" description="Helical" evidence="8">
    <location>
        <begin position="79"/>
        <end position="96"/>
    </location>
</feature>
<evidence type="ECO:0000256" key="2">
    <source>
        <dbReference type="ARBA" id="ARBA00004829"/>
    </source>
</evidence>
<dbReference type="GO" id="GO:0016872">
    <property type="term" value="F:intramolecular lyase activity"/>
    <property type="evidence" value="ECO:0007669"/>
    <property type="project" value="InterPro"/>
</dbReference>
<feature type="transmembrane region" description="Helical" evidence="8">
    <location>
        <begin position="207"/>
        <end position="224"/>
    </location>
</feature>
<dbReference type="Proteomes" id="UP000199469">
    <property type="component" value="Unassembled WGS sequence"/>
</dbReference>
<dbReference type="RefSeq" id="WP_089791540.1">
    <property type="nucleotide sequence ID" value="NZ_FOIU01000001.1"/>
</dbReference>
<evidence type="ECO:0000256" key="4">
    <source>
        <dbReference type="ARBA" id="ARBA00022746"/>
    </source>
</evidence>
<evidence type="ECO:0000313" key="10">
    <source>
        <dbReference type="EMBL" id="SEW22439.1"/>
    </source>
</evidence>
<feature type="domain" description="Lycopene cyclase" evidence="9">
    <location>
        <begin position="130"/>
        <end position="223"/>
    </location>
</feature>
<evidence type="ECO:0000256" key="6">
    <source>
        <dbReference type="ARBA" id="ARBA00023136"/>
    </source>
</evidence>
<keyword evidence="3 8" id="KW-0812">Transmembrane</keyword>
<evidence type="ECO:0000256" key="5">
    <source>
        <dbReference type="ARBA" id="ARBA00022989"/>
    </source>
</evidence>
<evidence type="ECO:0000313" key="11">
    <source>
        <dbReference type="Proteomes" id="UP000199469"/>
    </source>
</evidence>
<evidence type="ECO:0000256" key="7">
    <source>
        <dbReference type="ARBA" id="ARBA00023235"/>
    </source>
</evidence>
<accession>A0A1I0Q615</accession>
<keyword evidence="7" id="KW-0413">Isomerase</keyword>
<organism evidence="10 11">
    <name type="scientific">Chryseobacterium wanjuense</name>
    <dbReference type="NCBI Taxonomy" id="356305"/>
    <lineage>
        <taxon>Bacteria</taxon>
        <taxon>Pseudomonadati</taxon>
        <taxon>Bacteroidota</taxon>
        <taxon>Flavobacteriia</taxon>
        <taxon>Flavobacteriales</taxon>
        <taxon>Weeksellaceae</taxon>
        <taxon>Chryseobacterium group</taxon>
        <taxon>Chryseobacterium</taxon>
    </lineage>
</organism>
<feature type="domain" description="Lycopene cyclase" evidence="9">
    <location>
        <begin position="4"/>
        <end position="95"/>
    </location>
</feature>
<proteinExistence type="predicted"/>
<dbReference type="GO" id="GO:0016020">
    <property type="term" value="C:membrane"/>
    <property type="evidence" value="ECO:0007669"/>
    <property type="project" value="UniProtKB-SubCell"/>
</dbReference>
<evidence type="ECO:0000256" key="1">
    <source>
        <dbReference type="ARBA" id="ARBA00004141"/>
    </source>
</evidence>
<dbReference type="InterPro" id="IPR017825">
    <property type="entry name" value="Lycopene_cyclase_dom"/>
</dbReference>
<comment type="pathway">
    <text evidence="2">Carotenoid biosynthesis.</text>
</comment>
<feature type="transmembrane region" description="Helical" evidence="8">
    <location>
        <begin position="31"/>
        <end position="52"/>
    </location>
</feature>
<protein>
    <submittedName>
        <fullName evidence="10">Lycopene cyclase domain-containing protein</fullName>
    </submittedName>
</protein>
<keyword evidence="5 8" id="KW-1133">Transmembrane helix</keyword>
<dbReference type="Pfam" id="PF18916">
    <property type="entry name" value="Lycopene_cyc"/>
    <property type="match status" value="2"/>
</dbReference>
<dbReference type="GO" id="GO:0045436">
    <property type="term" value="F:lycopene beta cyclase activity"/>
    <property type="evidence" value="ECO:0007669"/>
    <property type="project" value="UniProtKB-ARBA"/>
</dbReference>
<dbReference type="STRING" id="356305.SAMN05421841_1689"/>
<dbReference type="NCBIfam" id="TIGR03462">
    <property type="entry name" value="CarR_dom_SF"/>
    <property type="match status" value="1"/>
</dbReference>
<sequence>MIAYTYILINFFTVVICFLASFDKKILFNRFFGTFLISSTIVAVPFIGWDIWFTEKGVWWFDTRYTLGFTLAGLPIEEWLFFYCIPFACVFTYYCMDKFFDLKWVNSFNNIIVFTATIFLTVVGLLYHHKIYTFITVIVTLLTLSYLHFIAKKEWIGQASLVYLILMPGFFAVNGILTGSIIPSPIVNYNPDSFLGIRMLTIPVEDAVYGYSQFLLNVYFFSLLKKKHREN</sequence>
<reference evidence="11" key="1">
    <citation type="submission" date="2016-10" db="EMBL/GenBank/DDBJ databases">
        <authorList>
            <person name="Varghese N."/>
            <person name="Submissions S."/>
        </authorList>
    </citation>
    <scope>NUCLEOTIDE SEQUENCE [LARGE SCALE GENOMIC DNA]</scope>
    <source>
        <strain evidence="11">DSM 17724</strain>
    </source>
</reference>
<feature type="transmembrane region" description="Helical" evidence="8">
    <location>
        <begin position="131"/>
        <end position="149"/>
    </location>
</feature>
<evidence type="ECO:0000259" key="9">
    <source>
        <dbReference type="Pfam" id="PF18916"/>
    </source>
</evidence>
<keyword evidence="6 8" id="KW-0472">Membrane</keyword>
<gene>
    <name evidence="10" type="ORF">SAMN05421841_1689</name>
</gene>
<evidence type="ECO:0000256" key="8">
    <source>
        <dbReference type="SAM" id="Phobius"/>
    </source>
</evidence>
<dbReference type="GO" id="GO:0016117">
    <property type="term" value="P:carotenoid biosynthetic process"/>
    <property type="evidence" value="ECO:0007669"/>
    <property type="project" value="UniProtKB-KW"/>
</dbReference>
<keyword evidence="4" id="KW-0125">Carotenoid biosynthesis</keyword>
<dbReference type="OrthoDB" id="5195186at2"/>
<keyword evidence="11" id="KW-1185">Reference proteome</keyword>
<dbReference type="EMBL" id="FOIU01000001">
    <property type="protein sequence ID" value="SEW22439.1"/>
    <property type="molecule type" value="Genomic_DNA"/>
</dbReference>
<evidence type="ECO:0000256" key="3">
    <source>
        <dbReference type="ARBA" id="ARBA00022692"/>
    </source>
</evidence>
<feature type="transmembrane region" description="Helical" evidence="8">
    <location>
        <begin position="108"/>
        <end position="125"/>
    </location>
</feature>
<feature type="transmembrane region" description="Helical" evidence="8">
    <location>
        <begin position="6"/>
        <end position="22"/>
    </location>
</feature>
<comment type="subcellular location">
    <subcellularLocation>
        <location evidence="1">Membrane</location>
        <topology evidence="1">Multi-pass membrane protein</topology>
    </subcellularLocation>
</comment>
<feature type="transmembrane region" description="Helical" evidence="8">
    <location>
        <begin position="161"/>
        <end position="187"/>
    </location>
</feature>